<accession>A0A370TP57</accession>
<proteinExistence type="predicted"/>
<dbReference type="AlphaFoldDB" id="A0A370TP57"/>
<dbReference type="Pfam" id="PF01966">
    <property type="entry name" value="HD"/>
    <property type="match status" value="1"/>
</dbReference>
<reference evidence="2 3" key="1">
    <citation type="journal article" date="2018" name="IMA Fungus">
        <title>IMA Genome-F 9: Draft genome sequence of Annulohypoxylon stygium, Aspergillus mulundensis, Berkeleyomyces basicola (syn. Thielaviopsis basicola), Ceratocystis smalleyi, two Cercospora beticola strains, Coleophoma cylindrospora, Fusarium fracticaudum, Phialophora cf. hyalina, and Morchella septimelata.</title>
        <authorList>
            <person name="Wingfield B.D."/>
            <person name="Bills G.F."/>
            <person name="Dong Y."/>
            <person name="Huang W."/>
            <person name="Nel W.J."/>
            <person name="Swalarsk-Parry B.S."/>
            <person name="Vaghefi N."/>
            <person name="Wilken P.M."/>
            <person name="An Z."/>
            <person name="de Beer Z.W."/>
            <person name="De Vos L."/>
            <person name="Chen L."/>
            <person name="Duong T.A."/>
            <person name="Gao Y."/>
            <person name="Hammerbacher A."/>
            <person name="Kikkert J.R."/>
            <person name="Li Y."/>
            <person name="Li H."/>
            <person name="Li K."/>
            <person name="Li Q."/>
            <person name="Liu X."/>
            <person name="Ma X."/>
            <person name="Naidoo K."/>
            <person name="Pethybridge S.J."/>
            <person name="Sun J."/>
            <person name="Steenkamp E.T."/>
            <person name="van der Nest M.A."/>
            <person name="van Wyk S."/>
            <person name="Wingfield M.J."/>
            <person name="Xiong C."/>
            <person name="Yue Q."/>
            <person name="Zhang X."/>
        </authorList>
    </citation>
    <scope>NUCLEOTIDE SEQUENCE [LARGE SCALE GENOMIC DNA]</scope>
    <source>
        <strain evidence="2 3">BP 5553</strain>
    </source>
</reference>
<name>A0A370TP57_9HELO</name>
<gene>
    <name evidence="2" type="ORF">BP5553_04746</name>
</gene>
<comment type="caution">
    <text evidence="2">The sequence shown here is derived from an EMBL/GenBank/DDBJ whole genome shotgun (WGS) entry which is preliminary data.</text>
</comment>
<feature type="domain" description="HD/PDEase" evidence="1">
    <location>
        <begin position="23"/>
        <end position="159"/>
    </location>
</feature>
<organism evidence="2 3">
    <name type="scientific">Venustampulla echinocandica</name>
    <dbReference type="NCBI Taxonomy" id="2656787"/>
    <lineage>
        <taxon>Eukaryota</taxon>
        <taxon>Fungi</taxon>
        <taxon>Dikarya</taxon>
        <taxon>Ascomycota</taxon>
        <taxon>Pezizomycotina</taxon>
        <taxon>Leotiomycetes</taxon>
        <taxon>Helotiales</taxon>
        <taxon>Pleuroascaceae</taxon>
        <taxon>Venustampulla</taxon>
    </lineage>
</organism>
<keyword evidence="3" id="KW-1185">Reference proteome</keyword>
<dbReference type="SUPFAM" id="SSF109604">
    <property type="entry name" value="HD-domain/PDEase-like"/>
    <property type="match status" value="1"/>
</dbReference>
<dbReference type="Proteomes" id="UP000254866">
    <property type="component" value="Unassembled WGS sequence"/>
</dbReference>
<evidence type="ECO:0000313" key="3">
    <source>
        <dbReference type="Proteomes" id="UP000254866"/>
    </source>
</evidence>
<dbReference type="GeneID" id="43597595"/>
<dbReference type="CDD" id="cd00077">
    <property type="entry name" value="HDc"/>
    <property type="match status" value="1"/>
</dbReference>
<dbReference type="STRING" id="2656787.A0A370TP57"/>
<dbReference type="InterPro" id="IPR003607">
    <property type="entry name" value="HD/PDEase_dom"/>
</dbReference>
<dbReference type="PANTHER" id="PTHR33594">
    <property type="entry name" value="SUPERFAMILY HYDROLASE, PUTATIVE (AFU_ORTHOLOGUE AFUA_1G03035)-RELATED"/>
    <property type="match status" value="1"/>
</dbReference>
<dbReference type="SMART" id="SM00471">
    <property type="entry name" value="HDc"/>
    <property type="match status" value="1"/>
</dbReference>
<dbReference type="EMBL" id="NPIC01000003">
    <property type="protein sequence ID" value="RDL37313.1"/>
    <property type="molecule type" value="Genomic_DNA"/>
</dbReference>
<evidence type="ECO:0000259" key="1">
    <source>
        <dbReference type="SMART" id="SM00471"/>
    </source>
</evidence>
<protein>
    <submittedName>
        <fullName evidence="2">HD-containing protein</fullName>
    </submittedName>
</protein>
<dbReference type="Gene3D" id="1.10.3210.50">
    <property type="match status" value="1"/>
</dbReference>
<dbReference type="OrthoDB" id="16547at2759"/>
<dbReference type="InterPro" id="IPR006674">
    <property type="entry name" value="HD_domain"/>
</dbReference>
<dbReference type="PANTHER" id="PTHR33594:SF1">
    <property type="entry name" value="HD_PDEASE DOMAIN-CONTAINING PROTEIN"/>
    <property type="match status" value="1"/>
</dbReference>
<evidence type="ECO:0000313" key="2">
    <source>
        <dbReference type="EMBL" id="RDL37313.1"/>
    </source>
</evidence>
<dbReference type="RefSeq" id="XP_031869969.1">
    <property type="nucleotide sequence ID" value="XM_032013369.1"/>
</dbReference>
<sequence length="243" mass="27112">MTESQLLIARVSGYVQRHMSQFDASHDYEHIKRVVGLAHTIYSQLNLPGESIPTDSEAQPTLDLPTITLSALLHDVGDRKYIKDGEDGTTLVRDKLLELGADEALATKVQAICLGVSYSAEVKDLARVKTLIAQHPELAVVQDADRLDAIGAVGIGRAFTYGGAKTNRDMEGTMEIFELHLLKVEALMKTEPGRKMARERTERLRTFQTWWGEEMEIGRISLPNPEPQLFNKEQKLDGLKLES</sequence>